<dbReference type="InterPro" id="IPR009210">
    <property type="entry name" value="ASCC1"/>
</dbReference>
<feature type="domain" description="K Homology" evidence="2">
    <location>
        <begin position="65"/>
        <end position="133"/>
    </location>
</feature>
<dbReference type="InterPro" id="IPR047538">
    <property type="entry name" value="KH-I_ASCC1"/>
</dbReference>
<dbReference type="EMBL" id="GITU01009057">
    <property type="protein sequence ID" value="MBC1177760.1"/>
    <property type="molecule type" value="Transcribed_RNA"/>
</dbReference>
<sequence length="348" mass="39804">MDVLSPELVWIENRCYRVNPTAEAQIIREGKDERVGGYIEPDFDSEEEPEAMEEVDYEIERTAENSFRIAFHVPSVFHGAIIGQKGATRRRLEMETRSLIKVPNKGTKDPIIVTAQREADVVAARKKIGDIALACRKRQEMTHFFSFPCCTEEVKEAFRKFKEAVLAGAPADTFPDVLFQIPEKLHVTLSYMVLMDNEEREMVKNILHREETAIREILAGFQGNTSVKICGLDSMNDDPEATRVLFAKIQSEALQNIADHLHRIVRKSEFFIGKDKSSVKLHMTLMNVSFDKDDDGKFKRGVTFNAKKILQDFGDYTFGEIPLTEIHLSQRKSYDEQGYYKATTKLIL</sequence>
<keyword evidence="1" id="KW-0694">RNA-binding</keyword>
<dbReference type="Pfam" id="PF00013">
    <property type="entry name" value="KH_1"/>
    <property type="match status" value="1"/>
</dbReference>
<dbReference type="SMART" id="SM00322">
    <property type="entry name" value="KH"/>
    <property type="match status" value="1"/>
</dbReference>
<dbReference type="Gene3D" id="3.90.1140.10">
    <property type="entry name" value="Cyclic phosphodiesterase"/>
    <property type="match status" value="1"/>
</dbReference>
<reference evidence="3" key="1">
    <citation type="journal article" date="2020" name="BMC">
        <title>Leishmania infection induces a limited differential gene expression in the sand fly midgut.</title>
        <authorList>
            <person name="Coutinho-Abreu I.V."/>
            <person name="Serafim T.D."/>
            <person name="Meneses C."/>
            <person name="Kamhawi S."/>
            <person name="Oliveira F."/>
            <person name="Valenzuela J.G."/>
        </authorList>
    </citation>
    <scope>NUCLEOTIDE SEQUENCE</scope>
    <source>
        <strain evidence="3">Jacobina</strain>
        <tissue evidence="3">Midgut</tissue>
    </source>
</reference>
<dbReference type="GO" id="GO:0005634">
    <property type="term" value="C:nucleus"/>
    <property type="evidence" value="ECO:0007669"/>
    <property type="project" value="TreeGrafter"/>
</dbReference>
<dbReference type="AlphaFoldDB" id="A0A7G3AZQ2"/>
<dbReference type="InterPro" id="IPR004087">
    <property type="entry name" value="KH_dom"/>
</dbReference>
<evidence type="ECO:0000313" key="3">
    <source>
        <dbReference type="EMBL" id="MBC1177760.1"/>
    </source>
</evidence>
<dbReference type="VEuPathDB" id="VectorBase:LLONM1_004558"/>
<proteinExistence type="predicted"/>
<dbReference type="PANTHER" id="PTHR13360:SF1">
    <property type="entry name" value="ACTIVATING SIGNAL COINTEGRATOR 1 COMPLEX SUBUNIT 1"/>
    <property type="match status" value="1"/>
</dbReference>
<protein>
    <submittedName>
        <fullName evidence="3">Putative transcription coactivator complex</fullName>
    </submittedName>
</protein>
<dbReference type="PANTHER" id="PTHR13360">
    <property type="entry name" value="ACTIVATING SIGNAL COINTEGRATOR 1 COMPLEX SUBUNIT 1"/>
    <property type="match status" value="1"/>
</dbReference>
<dbReference type="InterPro" id="IPR004088">
    <property type="entry name" value="KH_dom_type_1"/>
</dbReference>
<dbReference type="Gene3D" id="3.30.1370.10">
    <property type="entry name" value="K Homology domain, type 1"/>
    <property type="match status" value="1"/>
</dbReference>
<dbReference type="InterPro" id="IPR019510">
    <property type="entry name" value="AKAP7-like_phosphoesterase"/>
</dbReference>
<dbReference type="SUPFAM" id="SSF54791">
    <property type="entry name" value="Eukaryotic type KH-domain (KH-domain type I)"/>
    <property type="match status" value="1"/>
</dbReference>
<dbReference type="InterPro" id="IPR036612">
    <property type="entry name" value="KH_dom_type_1_sf"/>
</dbReference>
<dbReference type="GO" id="GO:0006307">
    <property type="term" value="P:DNA alkylation repair"/>
    <property type="evidence" value="ECO:0007669"/>
    <property type="project" value="InterPro"/>
</dbReference>
<name>A0A7G3AZQ2_LUTLO</name>
<dbReference type="SUPFAM" id="SSF55144">
    <property type="entry name" value="LigT-like"/>
    <property type="match status" value="1"/>
</dbReference>
<evidence type="ECO:0000259" key="2">
    <source>
        <dbReference type="SMART" id="SM00322"/>
    </source>
</evidence>
<dbReference type="PROSITE" id="PS50084">
    <property type="entry name" value="KH_TYPE_1"/>
    <property type="match status" value="1"/>
</dbReference>
<dbReference type="PIRSF" id="PIRSF027019">
    <property type="entry name" value="Euk_LigT"/>
    <property type="match status" value="1"/>
</dbReference>
<dbReference type="GO" id="GO:0003723">
    <property type="term" value="F:RNA binding"/>
    <property type="evidence" value="ECO:0007669"/>
    <property type="project" value="UniProtKB-UniRule"/>
</dbReference>
<dbReference type="GO" id="GO:0006355">
    <property type="term" value="P:regulation of DNA-templated transcription"/>
    <property type="evidence" value="ECO:0007669"/>
    <property type="project" value="TreeGrafter"/>
</dbReference>
<dbReference type="Pfam" id="PF10469">
    <property type="entry name" value="AKAP7_NLS"/>
    <property type="match status" value="1"/>
</dbReference>
<dbReference type="CDD" id="cd22419">
    <property type="entry name" value="KH-I_ASCC1"/>
    <property type="match status" value="1"/>
</dbReference>
<accession>A0A7G3AZQ2</accession>
<dbReference type="InterPro" id="IPR009097">
    <property type="entry name" value="Cyclic_Pdiesterase"/>
</dbReference>
<organism evidence="3">
    <name type="scientific">Lutzomyia longipalpis</name>
    <name type="common">Sand fly</name>
    <dbReference type="NCBI Taxonomy" id="7200"/>
    <lineage>
        <taxon>Eukaryota</taxon>
        <taxon>Metazoa</taxon>
        <taxon>Ecdysozoa</taxon>
        <taxon>Arthropoda</taxon>
        <taxon>Hexapoda</taxon>
        <taxon>Insecta</taxon>
        <taxon>Pterygota</taxon>
        <taxon>Neoptera</taxon>
        <taxon>Endopterygota</taxon>
        <taxon>Diptera</taxon>
        <taxon>Nematocera</taxon>
        <taxon>Psychodoidea</taxon>
        <taxon>Psychodidae</taxon>
        <taxon>Lutzomyia</taxon>
        <taxon>Lutzomyia</taxon>
    </lineage>
</organism>
<evidence type="ECO:0000256" key="1">
    <source>
        <dbReference type="PROSITE-ProRule" id="PRU00117"/>
    </source>
</evidence>